<protein>
    <submittedName>
        <fullName evidence="2">Uncharacterized protein</fullName>
    </submittedName>
</protein>
<dbReference type="HOGENOM" id="CLU_380577_0_0_1"/>
<dbReference type="EMBL" id="CM000632">
    <property type="protein sequence ID" value="EEC43080.1"/>
    <property type="molecule type" value="Genomic_DNA"/>
</dbReference>
<evidence type="ECO:0000256" key="1">
    <source>
        <dbReference type="SAM" id="MobiDB-lite"/>
    </source>
</evidence>
<name>B7GEC6_PHATC</name>
<dbReference type="GeneID" id="7199240"/>
<evidence type="ECO:0000313" key="2">
    <source>
        <dbReference type="EMBL" id="EEC43080.1"/>
    </source>
</evidence>
<proteinExistence type="predicted"/>
<dbReference type="RefSeq" id="XP_002185411.1">
    <property type="nucleotide sequence ID" value="XM_002185375.1"/>
</dbReference>
<dbReference type="KEGG" id="pti:PHATRDRAFT_50517"/>
<accession>B7GEC6</accession>
<organism evidence="2 3">
    <name type="scientific">Phaeodactylum tricornutum (strain CCAP 1055/1)</name>
    <dbReference type="NCBI Taxonomy" id="556484"/>
    <lineage>
        <taxon>Eukaryota</taxon>
        <taxon>Sar</taxon>
        <taxon>Stramenopiles</taxon>
        <taxon>Ochrophyta</taxon>
        <taxon>Bacillariophyta</taxon>
        <taxon>Bacillariophyceae</taxon>
        <taxon>Bacillariophycidae</taxon>
        <taxon>Naviculales</taxon>
        <taxon>Phaeodactylaceae</taxon>
        <taxon>Phaeodactylum</taxon>
    </lineage>
</organism>
<feature type="compositionally biased region" description="Low complexity" evidence="1">
    <location>
        <begin position="63"/>
        <end position="86"/>
    </location>
</feature>
<sequence length="728" mass="81127">MKLKDRIQQFEKAAGSNVRQGLRVVHKGIRQGVQLAQKGVPHVNPPEVNPTRSSAVVEDPEMPTTAAATDTLTAPTPTTAPPTTTTKLPSGVVPPSPDDGRYDFSFFQAWYDSLHATLSATNVLPTFESDQQTHPDPNVQKFLLTLTTIDAAWNGQKAAQTLVDQLGKAKQPPTSPEELARAQKALQDATQMVNDLLLTGEEAARVLLHTDSVLAHFVSSDYDDSNLMTLAVLQSATPKGLAAWCDRGDAPTQQLFRLLRSADLMRVFLQHGGPKNGAYGRAMELHEQLSAHQHTATIDPDAHRIDPVLERLALAVALELCIDLTSFGTKHHIDPVQRYVHYEQAYLLGELDPAFPTFTVWELRNVVNSDVPDEQLGWGRQCLKNYRPDLVLTDDPQWRYCRIVKTDVAYKVPDWYKEPRSMDQILSGGGKCGPRAWYGRFACKSFGIPTWGCKQPGHAAMTRWTTKGWMTCLGAGFPYSYWENRGGLDFLLETQARAAFGTDRMYLQRVLRLEWLAIFYKESNKTIVDKCMPSSDSPWWALSMMQRKTVARIPQSKPARQSDNFKIVQTHIETVQAQPDSLETIHRDLTTGRITVPAVAFGSSSRKADVMKSFLGGRQVFLKEDAVVAYVLNTDLISPLAERYRLSCRICTVHRFEQPLQLTVSAESTAAGNSSTLHEIPIPYTMGIWEATEHVEVEIALKGNTTLSFARANQQFGFALKDVELLPV</sequence>
<reference evidence="3" key="2">
    <citation type="submission" date="2008-08" db="EMBL/GenBank/DDBJ databases">
        <authorList>
            <consortium name="Diatom Consortium"/>
            <person name="Grigoriev I."/>
            <person name="Grimwood J."/>
            <person name="Kuo A."/>
            <person name="Otillar R.P."/>
            <person name="Salamov A."/>
            <person name="Detter J.C."/>
            <person name="Lindquist E."/>
            <person name="Shapiro H."/>
            <person name="Lucas S."/>
            <person name="Glavina del Rio T."/>
            <person name="Pitluck S."/>
            <person name="Rokhsar D."/>
            <person name="Bowler C."/>
        </authorList>
    </citation>
    <scope>GENOME REANNOTATION</scope>
    <source>
        <strain evidence="3">CCAP 1055/1</strain>
    </source>
</reference>
<reference evidence="2 3" key="1">
    <citation type="journal article" date="2008" name="Nature">
        <title>The Phaeodactylum genome reveals the evolutionary history of diatom genomes.</title>
        <authorList>
            <person name="Bowler C."/>
            <person name="Allen A.E."/>
            <person name="Badger J.H."/>
            <person name="Grimwood J."/>
            <person name="Jabbari K."/>
            <person name="Kuo A."/>
            <person name="Maheswari U."/>
            <person name="Martens C."/>
            <person name="Maumus F."/>
            <person name="Otillar R.P."/>
            <person name="Rayko E."/>
            <person name="Salamov A."/>
            <person name="Vandepoele K."/>
            <person name="Beszteri B."/>
            <person name="Gruber A."/>
            <person name="Heijde M."/>
            <person name="Katinka M."/>
            <person name="Mock T."/>
            <person name="Valentin K."/>
            <person name="Verret F."/>
            <person name="Berges J.A."/>
            <person name="Brownlee C."/>
            <person name="Cadoret J.P."/>
            <person name="Chiovitti A."/>
            <person name="Choi C.J."/>
            <person name="Coesel S."/>
            <person name="De Martino A."/>
            <person name="Detter J.C."/>
            <person name="Durkin C."/>
            <person name="Falciatore A."/>
            <person name="Fournet J."/>
            <person name="Haruta M."/>
            <person name="Huysman M.J."/>
            <person name="Jenkins B.D."/>
            <person name="Jiroutova K."/>
            <person name="Jorgensen R.E."/>
            <person name="Joubert Y."/>
            <person name="Kaplan A."/>
            <person name="Kroger N."/>
            <person name="Kroth P.G."/>
            <person name="La Roche J."/>
            <person name="Lindquist E."/>
            <person name="Lommer M."/>
            <person name="Martin-Jezequel V."/>
            <person name="Lopez P.J."/>
            <person name="Lucas S."/>
            <person name="Mangogna M."/>
            <person name="McGinnis K."/>
            <person name="Medlin L.K."/>
            <person name="Montsant A."/>
            <person name="Oudot-Le Secq M.P."/>
            <person name="Napoli C."/>
            <person name="Obornik M."/>
            <person name="Parker M.S."/>
            <person name="Petit J.L."/>
            <person name="Porcel B.M."/>
            <person name="Poulsen N."/>
            <person name="Robison M."/>
            <person name="Rychlewski L."/>
            <person name="Rynearson T.A."/>
            <person name="Schmutz J."/>
            <person name="Shapiro H."/>
            <person name="Siaut M."/>
            <person name="Stanley M."/>
            <person name="Sussman M.R."/>
            <person name="Taylor A.R."/>
            <person name="Vardi A."/>
            <person name="von Dassow P."/>
            <person name="Vyverman W."/>
            <person name="Willis A."/>
            <person name="Wyrwicz L.S."/>
            <person name="Rokhsar D.S."/>
            <person name="Weissenbach J."/>
            <person name="Armbrust E.V."/>
            <person name="Green B.R."/>
            <person name="Van de Peer Y."/>
            <person name="Grigoriev I.V."/>
        </authorList>
    </citation>
    <scope>NUCLEOTIDE SEQUENCE [LARGE SCALE GENOMIC DNA]</scope>
    <source>
        <strain evidence="2 3">CCAP 1055/1</strain>
    </source>
</reference>
<dbReference type="eggNOG" id="ENOG502SGCN">
    <property type="taxonomic scope" value="Eukaryota"/>
</dbReference>
<keyword evidence="3" id="KW-1185">Reference proteome</keyword>
<dbReference type="OrthoDB" id="46119at2759"/>
<dbReference type="AlphaFoldDB" id="B7GEC6"/>
<gene>
    <name evidence="2" type="ORF">PHATRDRAFT_50517</name>
</gene>
<feature type="region of interest" description="Disordered" evidence="1">
    <location>
        <begin position="40"/>
        <end position="96"/>
    </location>
</feature>
<dbReference type="Proteomes" id="UP000000759">
    <property type="component" value="Chromosome 30"/>
</dbReference>
<dbReference type="InParanoid" id="B7GEC6"/>
<evidence type="ECO:0000313" key="3">
    <source>
        <dbReference type="Proteomes" id="UP000000759"/>
    </source>
</evidence>
<dbReference type="PaxDb" id="2850-Phatr50517"/>
<dbReference type="OMA" id="QPGHAAM"/>